<dbReference type="Pfam" id="PF22148">
    <property type="entry name" value="Fervidolysin_NPro-like"/>
    <property type="match status" value="1"/>
</dbReference>
<feature type="domain" description="Fervidolysin-like N-terminal prodomain" evidence="10">
    <location>
        <begin position="68"/>
        <end position="137"/>
    </location>
</feature>
<organism evidence="11 12">
    <name type="scientific">bacterium (Candidatus Blackallbacteria) CG17_big_fil_post_rev_8_21_14_2_50_48_46</name>
    <dbReference type="NCBI Taxonomy" id="2014261"/>
    <lineage>
        <taxon>Bacteria</taxon>
        <taxon>Candidatus Blackallbacteria</taxon>
    </lineage>
</organism>
<feature type="chain" id="PRO_5014844263" evidence="8">
    <location>
        <begin position="33"/>
        <end position="454"/>
    </location>
</feature>
<dbReference type="InterPro" id="IPR050131">
    <property type="entry name" value="Peptidase_S8_subtilisin-like"/>
</dbReference>
<keyword evidence="4 7" id="KW-0645">Protease</keyword>
<dbReference type="PANTHER" id="PTHR43806:SF11">
    <property type="entry name" value="CEREVISIN-RELATED"/>
    <property type="match status" value="1"/>
</dbReference>
<comment type="caution">
    <text evidence="11">The sequence shown here is derived from an EMBL/GenBank/DDBJ whole genome shotgun (WGS) entry which is preliminary data.</text>
</comment>
<dbReference type="InterPro" id="IPR036852">
    <property type="entry name" value="Peptidase_S8/S53_dom_sf"/>
</dbReference>
<reference evidence="11 12" key="1">
    <citation type="submission" date="2017-09" db="EMBL/GenBank/DDBJ databases">
        <title>Depth-based differentiation of microbial function through sediment-hosted aquifers and enrichment of novel symbionts in the deep terrestrial subsurface.</title>
        <authorList>
            <person name="Probst A.J."/>
            <person name="Ladd B."/>
            <person name="Jarett J.K."/>
            <person name="Geller-Mcgrath D.E."/>
            <person name="Sieber C.M."/>
            <person name="Emerson J.B."/>
            <person name="Anantharaman K."/>
            <person name="Thomas B.C."/>
            <person name="Malmstrom R."/>
            <person name="Stieglmeier M."/>
            <person name="Klingl A."/>
            <person name="Woyke T."/>
            <person name="Ryan C.M."/>
            <person name="Banfield J.F."/>
        </authorList>
    </citation>
    <scope>NUCLEOTIDE SEQUENCE [LARGE SCALE GENOMIC DNA]</scope>
    <source>
        <strain evidence="11">CG17_big_fil_post_rev_8_21_14_2_50_48_46</strain>
    </source>
</reference>
<feature type="active site" description="Charge relay system" evidence="7">
    <location>
        <position position="391"/>
    </location>
</feature>
<evidence type="ECO:0000256" key="3">
    <source>
        <dbReference type="ARBA" id="ARBA00022525"/>
    </source>
</evidence>
<protein>
    <submittedName>
        <fullName evidence="11">Peptidase S8</fullName>
    </submittedName>
</protein>
<evidence type="ECO:0000256" key="6">
    <source>
        <dbReference type="ARBA" id="ARBA00022825"/>
    </source>
</evidence>
<dbReference type="GO" id="GO:0004252">
    <property type="term" value="F:serine-type endopeptidase activity"/>
    <property type="evidence" value="ECO:0007669"/>
    <property type="project" value="UniProtKB-UniRule"/>
</dbReference>
<keyword evidence="5 7" id="KW-0378">Hydrolase</keyword>
<evidence type="ECO:0000256" key="8">
    <source>
        <dbReference type="SAM" id="SignalP"/>
    </source>
</evidence>
<keyword evidence="6 7" id="KW-0720">Serine protease</keyword>
<dbReference type="EMBL" id="PFFQ01000021">
    <property type="protein sequence ID" value="PIW17737.1"/>
    <property type="molecule type" value="Genomic_DNA"/>
</dbReference>
<feature type="signal peptide" evidence="8">
    <location>
        <begin position="1"/>
        <end position="32"/>
    </location>
</feature>
<evidence type="ECO:0000256" key="7">
    <source>
        <dbReference type="PROSITE-ProRule" id="PRU01240"/>
    </source>
</evidence>
<feature type="domain" description="Peptidase S8/S53" evidence="9">
    <location>
        <begin position="191"/>
        <end position="439"/>
    </location>
</feature>
<dbReference type="GO" id="GO:0006508">
    <property type="term" value="P:proteolysis"/>
    <property type="evidence" value="ECO:0007669"/>
    <property type="project" value="UniProtKB-KW"/>
</dbReference>
<evidence type="ECO:0000256" key="2">
    <source>
        <dbReference type="ARBA" id="ARBA00011073"/>
    </source>
</evidence>
<keyword evidence="3" id="KW-0964">Secreted</keyword>
<proteinExistence type="inferred from homology"/>
<evidence type="ECO:0000256" key="5">
    <source>
        <dbReference type="ARBA" id="ARBA00022801"/>
    </source>
</evidence>
<gene>
    <name evidence="11" type="ORF">COW36_07775</name>
</gene>
<dbReference type="Gene3D" id="3.40.50.200">
    <property type="entry name" value="Peptidase S8/S53 domain"/>
    <property type="match status" value="1"/>
</dbReference>
<comment type="subcellular location">
    <subcellularLocation>
        <location evidence="1">Secreted</location>
    </subcellularLocation>
</comment>
<dbReference type="PROSITE" id="PS51892">
    <property type="entry name" value="SUBTILASE"/>
    <property type="match status" value="1"/>
</dbReference>
<evidence type="ECO:0000259" key="9">
    <source>
        <dbReference type="Pfam" id="PF00082"/>
    </source>
</evidence>
<dbReference type="PANTHER" id="PTHR43806">
    <property type="entry name" value="PEPTIDASE S8"/>
    <property type="match status" value="1"/>
</dbReference>
<dbReference type="PROSITE" id="PS51257">
    <property type="entry name" value="PROKAR_LIPOPROTEIN"/>
    <property type="match status" value="1"/>
</dbReference>
<dbReference type="PRINTS" id="PR00723">
    <property type="entry name" value="SUBTILISIN"/>
</dbReference>
<evidence type="ECO:0000313" key="11">
    <source>
        <dbReference type="EMBL" id="PIW17737.1"/>
    </source>
</evidence>
<dbReference type="InterPro" id="IPR034084">
    <property type="entry name" value="Thermitase-like_dom"/>
</dbReference>
<feature type="active site" description="Charge relay system" evidence="7">
    <location>
        <position position="230"/>
    </location>
</feature>
<dbReference type="GO" id="GO:0005576">
    <property type="term" value="C:extracellular region"/>
    <property type="evidence" value="ECO:0007669"/>
    <property type="project" value="UniProtKB-SubCell"/>
</dbReference>
<dbReference type="CDD" id="cd07484">
    <property type="entry name" value="Peptidases_S8_Thermitase_like"/>
    <property type="match status" value="1"/>
</dbReference>
<dbReference type="InterPro" id="IPR054399">
    <property type="entry name" value="Fervidolysin-like_N_prodom"/>
</dbReference>
<evidence type="ECO:0000313" key="12">
    <source>
        <dbReference type="Proteomes" id="UP000231019"/>
    </source>
</evidence>
<dbReference type="InterPro" id="IPR015500">
    <property type="entry name" value="Peptidase_S8_subtilisin-rel"/>
</dbReference>
<comment type="similarity">
    <text evidence="2 7">Belongs to the peptidase S8 family.</text>
</comment>
<dbReference type="InterPro" id="IPR023828">
    <property type="entry name" value="Peptidase_S8_Ser-AS"/>
</dbReference>
<evidence type="ECO:0000256" key="1">
    <source>
        <dbReference type="ARBA" id="ARBA00004613"/>
    </source>
</evidence>
<dbReference type="Proteomes" id="UP000231019">
    <property type="component" value="Unassembled WGS sequence"/>
</dbReference>
<evidence type="ECO:0000256" key="4">
    <source>
        <dbReference type="ARBA" id="ARBA00022670"/>
    </source>
</evidence>
<keyword evidence="8" id="KW-0732">Signal</keyword>
<dbReference type="SUPFAM" id="SSF52743">
    <property type="entry name" value="Subtilisin-like"/>
    <property type="match status" value="1"/>
</dbReference>
<sequence length="454" mass="47146">MIRNSIRFTSVLLASGSLLTALSACQSGLAPAVTSQQLAARVGAASAVSSAQVNRTPLKASLYASTSAIPGEIIVRFKPGVSVSSTQSVLSTLRLSSVQTLGLPHLGIQLVKAPAANTAQAIDALRKNPSVLYAEPNGIISLSPEQAVPYQISREGDAPGFPNDEMFEKQYAHKLTSSQKGWEIQKGNPDLLLAIVDTGVDLKHPDLAAKLVKGYDFVDKDEDPNDGQGHGTHCAGISAAITNNQIGVAGYAPGVKVLPVRVLDNRGSGSWADVASGIMWAADNGAKVISLSLGGGSDSQLVGDAVKHAISKDAVVVAAMGNSGREQKSYPAAYPGVVAVGATDSNDTRANFSQYGPWISVSAPGVGILSTFPTYASGMPSKDYGSISGTSMATPAVAGLAALVRSQWPDLKQEQVKAHLEATTDDRGDVGFDKYYGHGRINVLKALSTAPVRR</sequence>
<dbReference type="PROSITE" id="PS00138">
    <property type="entry name" value="SUBTILASE_SER"/>
    <property type="match status" value="1"/>
</dbReference>
<feature type="active site" description="Charge relay system" evidence="7">
    <location>
        <position position="197"/>
    </location>
</feature>
<accession>A0A2M7G6R6</accession>
<dbReference type="Pfam" id="PF00082">
    <property type="entry name" value="Peptidase_S8"/>
    <property type="match status" value="1"/>
</dbReference>
<evidence type="ECO:0000259" key="10">
    <source>
        <dbReference type="Pfam" id="PF22148"/>
    </source>
</evidence>
<name>A0A2M7G6R6_9BACT</name>
<dbReference type="AlphaFoldDB" id="A0A2M7G6R6"/>
<dbReference type="InterPro" id="IPR000209">
    <property type="entry name" value="Peptidase_S8/S53_dom"/>
</dbReference>